<proteinExistence type="predicted"/>
<dbReference type="Pfam" id="PF00005">
    <property type="entry name" value="ABC_tran"/>
    <property type="match status" value="1"/>
</dbReference>
<gene>
    <name evidence="5" type="ORF">BD293_4461</name>
</gene>
<dbReference type="AlphaFoldDB" id="A0A543K3W5"/>
<dbReference type="RefSeq" id="WP_142085837.1">
    <property type="nucleotide sequence ID" value="NZ_VFPT01000005.1"/>
</dbReference>
<keyword evidence="6" id="KW-1185">Reference proteome</keyword>
<dbReference type="GO" id="GO:0016887">
    <property type="term" value="F:ATP hydrolysis activity"/>
    <property type="evidence" value="ECO:0007669"/>
    <property type="project" value="InterPro"/>
</dbReference>
<dbReference type="PROSITE" id="PS50893">
    <property type="entry name" value="ABC_TRANSPORTER_2"/>
    <property type="match status" value="1"/>
</dbReference>
<protein>
    <submittedName>
        <fullName evidence="5">ABC-2 type transport system ATP-binding protein</fullName>
    </submittedName>
</protein>
<evidence type="ECO:0000313" key="6">
    <source>
        <dbReference type="Proteomes" id="UP000320582"/>
    </source>
</evidence>
<evidence type="ECO:0000256" key="2">
    <source>
        <dbReference type="ARBA" id="ARBA00022741"/>
    </source>
</evidence>
<evidence type="ECO:0000313" key="5">
    <source>
        <dbReference type="EMBL" id="TQM89778.1"/>
    </source>
</evidence>
<dbReference type="SMART" id="SM00382">
    <property type="entry name" value="AAA"/>
    <property type="match status" value="1"/>
</dbReference>
<dbReference type="InterPro" id="IPR027417">
    <property type="entry name" value="P-loop_NTPase"/>
</dbReference>
<dbReference type="SUPFAM" id="SSF52540">
    <property type="entry name" value="P-loop containing nucleoside triphosphate hydrolases"/>
    <property type="match status" value="1"/>
</dbReference>
<dbReference type="InterPro" id="IPR050763">
    <property type="entry name" value="ABC_transporter_ATP-binding"/>
</dbReference>
<organism evidence="5 6">
    <name type="scientific">Roseinatronobacter monicus</name>
    <dbReference type="NCBI Taxonomy" id="393481"/>
    <lineage>
        <taxon>Bacteria</taxon>
        <taxon>Pseudomonadati</taxon>
        <taxon>Pseudomonadota</taxon>
        <taxon>Alphaproteobacteria</taxon>
        <taxon>Rhodobacterales</taxon>
        <taxon>Paracoccaceae</taxon>
        <taxon>Roseinatronobacter</taxon>
    </lineage>
</organism>
<dbReference type="GO" id="GO:0005524">
    <property type="term" value="F:ATP binding"/>
    <property type="evidence" value="ECO:0007669"/>
    <property type="project" value="UniProtKB-KW"/>
</dbReference>
<dbReference type="PANTHER" id="PTHR42711:SF17">
    <property type="entry name" value="ABC TRANSPORTER ATP-BINDING PROTEIN"/>
    <property type="match status" value="1"/>
</dbReference>
<sequence length="291" mass="31365">MQKAIEARGLTKRFGAVTAVENLSLQLGEGEAIGLLGTNGAGKTTALAMLMGLRMPDAGEVRLFGHLPGSAAAREVMGVTPQATGFPDQLSPREVLAYANARRKNCANLDDVITAFALGPLINRRMAGFSGGEVRRVALALAFLGRPGLVFLDEPTAGLDTGAQDAFRVIARDYVAKGGALILTSHHWDEIEAVCDRITMIDQGRKVMEGTLTDIRARMQARQIGFTLPEGAAPPDWIRARPQGMGWRVESDDSDTDLRRMVTEKVPFSGLTIEPLALKDIISRIRKEGCI</sequence>
<dbReference type="EMBL" id="VFPT01000005">
    <property type="protein sequence ID" value="TQM89778.1"/>
    <property type="molecule type" value="Genomic_DNA"/>
</dbReference>
<dbReference type="Proteomes" id="UP000320582">
    <property type="component" value="Unassembled WGS sequence"/>
</dbReference>
<evidence type="ECO:0000256" key="1">
    <source>
        <dbReference type="ARBA" id="ARBA00022448"/>
    </source>
</evidence>
<keyword evidence="3 5" id="KW-0067">ATP-binding</keyword>
<accession>A0A543K3W5</accession>
<dbReference type="CDD" id="cd03230">
    <property type="entry name" value="ABC_DR_subfamily_A"/>
    <property type="match status" value="1"/>
</dbReference>
<evidence type="ECO:0000256" key="3">
    <source>
        <dbReference type="ARBA" id="ARBA00022840"/>
    </source>
</evidence>
<comment type="caution">
    <text evidence="5">The sequence shown here is derived from an EMBL/GenBank/DDBJ whole genome shotgun (WGS) entry which is preliminary data.</text>
</comment>
<feature type="domain" description="ABC transporter" evidence="4">
    <location>
        <begin position="5"/>
        <end position="228"/>
    </location>
</feature>
<keyword evidence="2" id="KW-0547">Nucleotide-binding</keyword>
<evidence type="ECO:0000259" key="4">
    <source>
        <dbReference type="PROSITE" id="PS50893"/>
    </source>
</evidence>
<dbReference type="Gene3D" id="3.40.50.300">
    <property type="entry name" value="P-loop containing nucleotide triphosphate hydrolases"/>
    <property type="match status" value="1"/>
</dbReference>
<reference evidence="5 6" key="1">
    <citation type="submission" date="2019-06" db="EMBL/GenBank/DDBJ databases">
        <title>Genomic Encyclopedia of Archaeal and Bacterial Type Strains, Phase II (KMG-II): from individual species to whole genera.</title>
        <authorList>
            <person name="Goeker M."/>
        </authorList>
    </citation>
    <scope>NUCLEOTIDE SEQUENCE [LARGE SCALE GENOMIC DNA]</scope>
    <source>
        <strain evidence="5 6">DSM 18423</strain>
    </source>
</reference>
<dbReference type="InterPro" id="IPR003593">
    <property type="entry name" value="AAA+_ATPase"/>
</dbReference>
<name>A0A543K3W5_9RHOB</name>
<dbReference type="InterPro" id="IPR003439">
    <property type="entry name" value="ABC_transporter-like_ATP-bd"/>
</dbReference>
<keyword evidence="1" id="KW-0813">Transport</keyword>
<dbReference type="OrthoDB" id="9778547at2"/>
<dbReference type="PANTHER" id="PTHR42711">
    <property type="entry name" value="ABC TRANSPORTER ATP-BINDING PROTEIN"/>
    <property type="match status" value="1"/>
</dbReference>